<feature type="domain" description="BZIP" evidence="2">
    <location>
        <begin position="29"/>
        <end position="42"/>
    </location>
</feature>
<dbReference type="AlphaFoldDB" id="A0A1C7MH32"/>
<comment type="caution">
    <text evidence="3">The sequence shown here is derived from an EMBL/GenBank/DDBJ whole genome shotgun (WGS) entry which is preliminary data.</text>
</comment>
<proteinExistence type="predicted"/>
<dbReference type="OMA" id="ENYPSTH"/>
<dbReference type="CDD" id="cd14686">
    <property type="entry name" value="bZIP"/>
    <property type="match status" value="1"/>
</dbReference>
<dbReference type="OrthoDB" id="3257643at2759"/>
<keyword evidence="4" id="KW-1185">Reference proteome</keyword>
<accession>A0A1C7MH32</accession>
<reference evidence="3 4" key="1">
    <citation type="submission" date="2016-03" db="EMBL/GenBank/DDBJ databases">
        <title>Whole genome sequencing of Grifola frondosa 9006-11.</title>
        <authorList>
            <person name="Min B."/>
            <person name="Park H."/>
            <person name="Kim J.-G."/>
            <person name="Cho H."/>
            <person name="Oh Y.-L."/>
            <person name="Kong W.-S."/>
            <person name="Choi I.-G."/>
        </authorList>
    </citation>
    <scope>NUCLEOTIDE SEQUENCE [LARGE SCALE GENOMIC DNA]</scope>
    <source>
        <strain evidence="3 4">9006-11</strain>
    </source>
</reference>
<dbReference type="InterPro" id="IPR004827">
    <property type="entry name" value="bZIP"/>
</dbReference>
<evidence type="ECO:0000256" key="1">
    <source>
        <dbReference type="SAM" id="MobiDB-lite"/>
    </source>
</evidence>
<dbReference type="Gene3D" id="1.20.5.170">
    <property type="match status" value="1"/>
</dbReference>
<dbReference type="PROSITE" id="PS00036">
    <property type="entry name" value="BZIP_BASIC"/>
    <property type="match status" value="1"/>
</dbReference>
<gene>
    <name evidence="3" type="ORF">A0H81_03358</name>
</gene>
<evidence type="ECO:0000313" key="4">
    <source>
        <dbReference type="Proteomes" id="UP000092993"/>
    </source>
</evidence>
<organism evidence="3 4">
    <name type="scientific">Grifola frondosa</name>
    <name type="common">Maitake</name>
    <name type="synonym">Polyporus frondosus</name>
    <dbReference type="NCBI Taxonomy" id="5627"/>
    <lineage>
        <taxon>Eukaryota</taxon>
        <taxon>Fungi</taxon>
        <taxon>Dikarya</taxon>
        <taxon>Basidiomycota</taxon>
        <taxon>Agaricomycotina</taxon>
        <taxon>Agaricomycetes</taxon>
        <taxon>Polyporales</taxon>
        <taxon>Grifolaceae</taxon>
        <taxon>Grifola</taxon>
    </lineage>
</organism>
<dbReference type="Proteomes" id="UP000092993">
    <property type="component" value="Unassembled WGS sequence"/>
</dbReference>
<name>A0A1C7MH32_GRIFR</name>
<feature type="region of interest" description="Disordered" evidence="1">
    <location>
        <begin position="99"/>
        <end position="181"/>
    </location>
</feature>
<dbReference type="GO" id="GO:0003700">
    <property type="term" value="F:DNA-binding transcription factor activity"/>
    <property type="evidence" value="ECO:0007669"/>
    <property type="project" value="InterPro"/>
</dbReference>
<feature type="region of interest" description="Disordered" evidence="1">
    <location>
        <begin position="1"/>
        <end position="44"/>
    </location>
</feature>
<feature type="compositionally biased region" description="Basic and acidic residues" evidence="1">
    <location>
        <begin position="99"/>
        <end position="129"/>
    </location>
</feature>
<feature type="compositionally biased region" description="Low complexity" evidence="1">
    <location>
        <begin position="157"/>
        <end position="177"/>
    </location>
</feature>
<protein>
    <recommendedName>
        <fullName evidence="2">BZIP domain-containing protein</fullName>
    </recommendedName>
</protein>
<dbReference type="EMBL" id="LUGG01000003">
    <property type="protein sequence ID" value="OBZ76138.1"/>
    <property type="molecule type" value="Genomic_DNA"/>
</dbReference>
<evidence type="ECO:0000313" key="3">
    <source>
        <dbReference type="EMBL" id="OBZ76138.1"/>
    </source>
</evidence>
<evidence type="ECO:0000259" key="2">
    <source>
        <dbReference type="PROSITE" id="PS00036"/>
    </source>
</evidence>
<feature type="region of interest" description="Disordered" evidence="1">
    <location>
        <begin position="222"/>
        <end position="257"/>
    </location>
</feature>
<sequence>MTPITSLSESHRDASPDQLSSAASERPERSRNAKAQARHRAKRKAYIEQLEQTVTKLQTVLALSPDQVAALPPPLVRIRELEQENELLHREVDELRRQVESKNGHLRPDIGRRSDLPSPNDDRRADRDSKRRRMDPTNVYMNSNGSHSHSPPPPLSIPSSSSYQYSQVSPQPSQYNYARPNSSSLLSPYGLAYQIPGTPSSSSTSSPTFSYELVKIEDDSYSHHAMPHAGNYSSTLSPSGGGQSSLGHWHTYSAERS</sequence>